<protein>
    <submittedName>
        <fullName evidence="1">Uncharacterized protein</fullName>
    </submittedName>
</protein>
<name>K6ZCI2_9ALTE</name>
<evidence type="ECO:0000313" key="1">
    <source>
        <dbReference type="EMBL" id="GAC21140.1"/>
    </source>
</evidence>
<comment type="caution">
    <text evidence="1">The sequence shown here is derived from an EMBL/GenBank/DDBJ whole genome shotgun (WGS) entry which is preliminary data.</text>
</comment>
<evidence type="ECO:0000313" key="2">
    <source>
        <dbReference type="Proteomes" id="UP000006327"/>
    </source>
</evidence>
<dbReference type="EMBL" id="BAEO01000060">
    <property type="protein sequence ID" value="GAC21140.1"/>
    <property type="molecule type" value="Genomic_DNA"/>
</dbReference>
<dbReference type="Proteomes" id="UP000006327">
    <property type="component" value="Unassembled WGS sequence"/>
</dbReference>
<dbReference type="AlphaFoldDB" id="K6ZCI2"/>
<sequence length="44" mass="4989">MSFYSGIDLHSNNHVVVVISFYQASFYQATHNKIIPSQLLPSHP</sequence>
<organism evidence="1 2">
    <name type="scientific">Paraglaciecola arctica BSs20135</name>
    <dbReference type="NCBI Taxonomy" id="493475"/>
    <lineage>
        <taxon>Bacteria</taxon>
        <taxon>Pseudomonadati</taxon>
        <taxon>Pseudomonadota</taxon>
        <taxon>Gammaproteobacteria</taxon>
        <taxon>Alteromonadales</taxon>
        <taxon>Alteromonadaceae</taxon>
        <taxon>Paraglaciecola</taxon>
    </lineage>
</organism>
<reference evidence="1 2" key="1">
    <citation type="journal article" date="2017" name="Antonie Van Leeuwenhoek">
        <title>Rhizobium rhizosphaerae sp. nov., a novel species isolated from rice rhizosphere.</title>
        <authorList>
            <person name="Zhao J.J."/>
            <person name="Zhang J."/>
            <person name="Zhang R.J."/>
            <person name="Zhang C.W."/>
            <person name="Yin H.Q."/>
            <person name="Zhang X.X."/>
        </authorList>
    </citation>
    <scope>NUCLEOTIDE SEQUENCE [LARGE SCALE GENOMIC DNA]</scope>
    <source>
        <strain evidence="1 2">BSs20135</strain>
    </source>
</reference>
<proteinExistence type="predicted"/>
<accession>K6ZCI2</accession>
<gene>
    <name evidence="1" type="ORF">GARC_4198</name>
</gene>
<keyword evidence="2" id="KW-1185">Reference proteome</keyword>